<keyword evidence="11 15" id="KW-0067">ATP-binding</keyword>
<dbReference type="InterPro" id="IPR015865">
    <property type="entry name" value="Riboflavin_kinase_bac/euk"/>
</dbReference>
<evidence type="ECO:0000256" key="13">
    <source>
        <dbReference type="ARBA" id="ARBA00047880"/>
    </source>
</evidence>
<comment type="catalytic activity">
    <reaction evidence="13 15">
        <text>riboflavin + ATP = FMN + ADP + H(+)</text>
        <dbReference type="Rhea" id="RHEA:14357"/>
        <dbReference type="ChEBI" id="CHEBI:15378"/>
        <dbReference type="ChEBI" id="CHEBI:30616"/>
        <dbReference type="ChEBI" id="CHEBI:57986"/>
        <dbReference type="ChEBI" id="CHEBI:58210"/>
        <dbReference type="ChEBI" id="CHEBI:456216"/>
        <dbReference type="EC" id="2.7.1.26"/>
    </reaction>
</comment>
<dbReference type="AlphaFoldDB" id="A0A8F9TYU2"/>
<evidence type="ECO:0000313" key="17">
    <source>
        <dbReference type="EMBL" id="QYM80374.1"/>
    </source>
</evidence>
<dbReference type="InterPro" id="IPR023465">
    <property type="entry name" value="Riboflavin_kinase_dom_sf"/>
</dbReference>
<evidence type="ECO:0000259" key="16">
    <source>
        <dbReference type="SMART" id="SM00904"/>
    </source>
</evidence>
<evidence type="ECO:0000256" key="8">
    <source>
        <dbReference type="ARBA" id="ARBA00022741"/>
    </source>
</evidence>
<evidence type="ECO:0000256" key="10">
    <source>
        <dbReference type="ARBA" id="ARBA00022827"/>
    </source>
</evidence>
<dbReference type="InterPro" id="IPR002606">
    <property type="entry name" value="Riboflavin_kinase_bac"/>
</dbReference>
<comment type="function">
    <text evidence="1">Catalyzes the phosphorylation of riboflavin to FMN followed by the adenylation of FMN to FAD.</text>
</comment>
<evidence type="ECO:0000256" key="4">
    <source>
        <dbReference type="ARBA" id="ARBA00022630"/>
    </source>
</evidence>
<dbReference type="GO" id="GO:0009231">
    <property type="term" value="P:riboflavin biosynthetic process"/>
    <property type="evidence" value="ECO:0007669"/>
    <property type="project" value="InterPro"/>
</dbReference>
<comment type="pathway">
    <text evidence="3 15">Cofactor biosynthesis; FMN biosynthesis; FMN from riboflavin (ATP route): step 1/1.</text>
</comment>
<dbReference type="PANTHER" id="PTHR22749:SF6">
    <property type="entry name" value="RIBOFLAVIN KINASE"/>
    <property type="match status" value="1"/>
</dbReference>
<comment type="pathway">
    <text evidence="2 15">Cofactor biosynthesis; FAD biosynthesis; FAD from FMN: step 1/1.</text>
</comment>
<keyword evidence="6 15" id="KW-0808">Transferase</keyword>
<accession>A0A8F9TYU2</accession>
<feature type="domain" description="Riboflavin kinase" evidence="16">
    <location>
        <begin position="186"/>
        <end position="313"/>
    </location>
</feature>
<evidence type="ECO:0000256" key="9">
    <source>
        <dbReference type="ARBA" id="ARBA00022777"/>
    </source>
</evidence>
<organism evidence="17 18">
    <name type="scientific">Horticoccus luteus</name>
    <dbReference type="NCBI Taxonomy" id="2862869"/>
    <lineage>
        <taxon>Bacteria</taxon>
        <taxon>Pseudomonadati</taxon>
        <taxon>Verrucomicrobiota</taxon>
        <taxon>Opitutia</taxon>
        <taxon>Opitutales</taxon>
        <taxon>Opitutaceae</taxon>
        <taxon>Horticoccus</taxon>
    </lineage>
</organism>
<dbReference type="EMBL" id="CP080507">
    <property type="protein sequence ID" value="QYM80374.1"/>
    <property type="molecule type" value="Genomic_DNA"/>
</dbReference>
<comment type="catalytic activity">
    <reaction evidence="14 15">
        <text>FMN + ATP + H(+) = FAD + diphosphate</text>
        <dbReference type="Rhea" id="RHEA:17237"/>
        <dbReference type="ChEBI" id="CHEBI:15378"/>
        <dbReference type="ChEBI" id="CHEBI:30616"/>
        <dbReference type="ChEBI" id="CHEBI:33019"/>
        <dbReference type="ChEBI" id="CHEBI:57692"/>
        <dbReference type="ChEBI" id="CHEBI:58210"/>
        <dbReference type="EC" id="2.7.7.2"/>
    </reaction>
</comment>
<evidence type="ECO:0000256" key="12">
    <source>
        <dbReference type="ARBA" id="ARBA00023268"/>
    </source>
</evidence>
<keyword evidence="18" id="KW-1185">Reference proteome</keyword>
<keyword evidence="9 15" id="KW-0418">Kinase</keyword>
<evidence type="ECO:0000256" key="6">
    <source>
        <dbReference type="ARBA" id="ARBA00022679"/>
    </source>
</evidence>
<gene>
    <name evidence="17" type="primary">ribF</name>
    <name evidence="17" type="ORF">K0B96_07135</name>
</gene>
<dbReference type="SMART" id="SM00904">
    <property type="entry name" value="Flavokinase"/>
    <property type="match status" value="1"/>
</dbReference>
<evidence type="ECO:0000256" key="3">
    <source>
        <dbReference type="ARBA" id="ARBA00005201"/>
    </source>
</evidence>
<dbReference type="RefSeq" id="WP_220165477.1">
    <property type="nucleotide sequence ID" value="NZ_CP080507.1"/>
</dbReference>
<dbReference type="GO" id="GO:0009398">
    <property type="term" value="P:FMN biosynthetic process"/>
    <property type="evidence" value="ECO:0007669"/>
    <property type="project" value="UniProtKB-UniRule"/>
</dbReference>
<dbReference type="Gene3D" id="3.40.50.620">
    <property type="entry name" value="HUPs"/>
    <property type="match status" value="1"/>
</dbReference>
<dbReference type="InterPro" id="IPR023468">
    <property type="entry name" value="Riboflavin_kinase"/>
</dbReference>
<keyword evidence="5 15" id="KW-0288">FMN</keyword>
<dbReference type="EC" id="2.7.7.2" evidence="15"/>
<evidence type="ECO:0000256" key="2">
    <source>
        <dbReference type="ARBA" id="ARBA00004726"/>
    </source>
</evidence>
<proteinExistence type="inferred from homology"/>
<dbReference type="Pfam" id="PF06574">
    <property type="entry name" value="FAD_syn"/>
    <property type="match status" value="1"/>
</dbReference>
<dbReference type="InterPro" id="IPR015864">
    <property type="entry name" value="FAD_synthase"/>
</dbReference>
<evidence type="ECO:0000313" key="18">
    <source>
        <dbReference type="Proteomes" id="UP000825051"/>
    </source>
</evidence>
<dbReference type="Gene3D" id="2.40.30.30">
    <property type="entry name" value="Riboflavin kinase-like"/>
    <property type="match status" value="1"/>
</dbReference>
<keyword evidence="7 15" id="KW-0548">Nucleotidyltransferase</keyword>
<evidence type="ECO:0000256" key="15">
    <source>
        <dbReference type="PIRNR" id="PIRNR004491"/>
    </source>
</evidence>
<dbReference type="SUPFAM" id="SSF82114">
    <property type="entry name" value="Riboflavin kinase-like"/>
    <property type="match status" value="1"/>
</dbReference>
<evidence type="ECO:0000256" key="1">
    <source>
        <dbReference type="ARBA" id="ARBA00002121"/>
    </source>
</evidence>
<keyword evidence="4 15" id="KW-0285">Flavoprotein</keyword>
<dbReference type="SUPFAM" id="SSF52374">
    <property type="entry name" value="Nucleotidylyl transferase"/>
    <property type="match status" value="1"/>
</dbReference>
<dbReference type="GO" id="GO:0008531">
    <property type="term" value="F:riboflavin kinase activity"/>
    <property type="evidence" value="ECO:0007669"/>
    <property type="project" value="UniProtKB-UniRule"/>
</dbReference>
<dbReference type="KEGG" id="ole:K0B96_07135"/>
<dbReference type="UniPathway" id="UPA00276">
    <property type="reaction ID" value="UER00406"/>
</dbReference>
<dbReference type="EC" id="2.7.1.26" evidence="15"/>
<name>A0A8F9TYU2_9BACT</name>
<dbReference type="GO" id="GO:0003919">
    <property type="term" value="F:FMN adenylyltransferase activity"/>
    <property type="evidence" value="ECO:0007669"/>
    <property type="project" value="UniProtKB-UniRule"/>
</dbReference>
<dbReference type="PANTHER" id="PTHR22749">
    <property type="entry name" value="RIBOFLAVIN KINASE/FMN ADENYLYLTRANSFERASE"/>
    <property type="match status" value="1"/>
</dbReference>
<dbReference type="UniPathway" id="UPA00277">
    <property type="reaction ID" value="UER00407"/>
</dbReference>
<dbReference type="PIRSF" id="PIRSF004491">
    <property type="entry name" value="FAD_Synth"/>
    <property type="match status" value="1"/>
</dbReference>
<dbReference type="GO" id="GO:0006747">
    <property type="term" value="P:FAD biosynthetic process"/>
    <property type="evidence" value="ECO:0007669"/>
    <property type="project" value="UniProtKB-UniRule"/>
</dbReference>
<keyword evidence="12" id="KW-0511">Multifunctional enzyme</keyword>
<keyword evidence="10 15" id="KW-0274">FAD</keyword>
<dbReference type="CDD" id="cd02064">
    <property type="entry name" value="FAD_synthetase_N"/>
    <property type="match status" value="1"/>
</dbReference>
<keyword evidence="8 15" id="KW-0547">Nucleotide-binding</keyword>
<protein>
    <recommendedName>
        <fullName evidence="15">Riboflavin biosynthesis protein</fullName>
    </recommendedName>
    <domain>
        <recommendedName>
            <fullName evidence="15">Riboflavin kinase</fullName>
            <ecNumber evidence="15">2.7.1.26</ecNumber>
        </recommendedName>
        <alternativeName>
            <fullName evidence="15">Flavokinase</fullName>
        </alternativeName>
    </domain>
    <domain>
        <recommendedName>
            <fullName evidence="15">FMN adenylyltransferase</fullName>
            <ecNumber evidence="15">2.7.7.2</ecNumber>
        </recommendedName>
        <alternativeName>
            <fullName evidence="15">FAD pyrophosphorylase</fullName>
        </alternativeName>
        <alternativeName>
            <fullName evidence="15">FAD synthase</fullName>
        </alternativeName>
    </domain>
</protein>
<evidence type="ECO:0000256" key="7">
    <source>
        <dbReference type="ARBA" id="ARBA00022695"/>
    </source>
</evidence>
<sequence length="314" mass="34082">MNSAAEFAGLDCAALPPRPVHLAIGMFDGVHRGHRTVIEAAVTSARQAGGVAAVLTFFPHPSAIFRRDDCTQLILPAAAKRRVLETLGVEAIITEPFTPEFSQIPAEEFLPLLRAKLPRLAGIYVGENWRFGRGRRGDAALLVREGRAGGISVFTAARVSWDGKPISSTRIRSLLVKGDVAAANKLLGYAYFAEGVVKPGKRLGRQLGFPTLNLDWAPECRPALGVYAVEVRGIDGRDRRNAVANFGLRPTVEPGATEPRLEVHVLGDCPFGEGDALLVDWRQFLRPEVRFAGVEQLQAQIARDRDAAAAFFAR</sequence>
<comment type="similarity">
    <text evidence="15">Belongs to the ribF family.</text>
</comment>
<evidence type="ECO:0000256" key="5">
    <source>
        <dbReference type="ARBA" id="ARBA00022643"/>
    </source>
</evidence>
<evidence type="ECO:0000256" key="14">
    <source>
        <dbReference type="ARBA" id="ARBA00049494"/>
    </source>
</evidence>
<dbReference type="InterPro" id="IPR014729">
    <property type="entry name" value="Rossmann-like_a/b/a_fold"/>
</dbReference>
<evidence type="ECO:0000256" key="11">
    <source>
        <dbReference type="ARBA" id="ARBA00022840"/>
    </source>
</evidence>
<dbReference type="Pfam" id="PF01687">
    <property type="entry name" value="Flavokinase"/>
    <property type="match status" value="1"/>
</dbReference>
<dbReference type="NCBIfam" id="TIGR00083">
    <property type="entry name" value="ribF"/>
    <property type="match status" value="1"/>
</dbReference>
<reference evidence="17" key="1">
    <citation type="submission" date="2021-08" db="EMBL/GenBank/DDBJ databases">
        <title>Genome of a novel bacterium of the phylum Verrucomicrobia, Oleiharenicola sp. KSB-15.</title>
        <authorList>
            <person name="Chung J.-H."/>
            <person name="Ahn J.-H."/>
            <person name="Yoon Y."/>
            <person name="Kim D.-Y."/>
            <person name="An S.-H."/>
            <person name="Park I."/>
            <person name="Yeon J."/>
        </authorList>
    </citation>
    <scope>NUCLEOTIDE SEQUENCE</scope>
    <source>
        <strain evidence="17">KSB-15</strain>
    </source>
</reference>
<dbReference type="Proteomes" id="UP000825051">
    <property type="component" value="Chromosome"/>
</dbReference>
<dbReference type="GO" id="GO:0005524">
    <property type="term" value="F:ATP binding"/>
    <property type="evidence" value="ECO:0007669"/>
    <property type="project" value="UniProtKB-UniRule"/>
</dbReference>